<dbReference type="OMA" id="DVAYWCH"/>
<dbReference type="GO" id="GO:0060271">
    <property type="term" value="P:cilium assembly"/>
    <property type="evidence" value="ECO:0007669"/>
    <property type="project" value="TreeGrafter"/>
</dbReference>
<evidence type="ECO:0000256" key="5">
    <source>
        <dbReference type="ARBA" id="ARBA00023273"/>
    </source>
</evidence>
<dbReference type="InterPro" id="IPR010796">
    <property type="entry name" value="C2_B9-type_dom"/>
</dbReference>
<comment type="subcellular location">
    <subcellularLocation>
        <location evidence="1">Cytoplasm</location>
        <location evidence="1">Cytoskeleton</location>
        <location evidence="1">Cilium basal body</location>
    </subcellularLocation>
</comment>
<dbReference type="PANTHER" id="PTHR12968">
    <property type="entry name" value="B9 DOMAIN-CONTAINING"/>
    <property type="match status" value="1"/>
</dbReference>
<evidence type="ECO:0000256" key="1">
    <source>
        <dbReference type="ARBA" id="ARBA00004120"/>
    </source>
</evidence>
<keyword evidence="4" id="KW-0206">Cytoskeleton</keyword>
<evidence type="ECO:0000256" key="3">
    <source>
        <dbReference type="ARBA" id="ARBA00022794"/>
    </source>
</evidence>
<evidence type="ECO:0000256" key="6">
    <source>
        <dbReference type="ARBA" id="ARBA00038411"/>
    </source>
</evidence>
<dbReference type="PANTHER" id="PTHR12968:SF2">
    <property type="entry name" value="B9 DOMAIN-CONTAINING PROTEIN 2"/>
    <property type="match status" value="1"/>
</dbReference>
<reference evidence="8" key="1">
    <citation type="journal article" date="2016" name="Mol. Ecol. Resour.">
        <title>Evaluation of the impact of RNA preservation methods of spiders for de novo transcriptome assembly.</title>
        <authorList>
            <person name="Kono N."/>
            <person name="Nakamura H."/>
            <person name="Ito Y."/>
            <person name="Tomita M."/>
            <person name="Arakawa K."/>
        </authorList>
    </citation>
    <scope>NUCLEOTIDE SEQUENCE</scope>
    <source>
        <tissue evidence="8">Whole body</tissue>
    </source>
</reference>
<dbReference type="AlphaFoldDB" id="A0A2L2YR52"/>
<proteinExistence type="evidence at transcript level"/>
<dbReference type="EMBL" id="IAAA01041669">
    <property type="protein sequence ID" value="LAA10640.1"/>
    <property type="molecule type" value="mRNA"/>
</dbReference>
<dbReference type="OrthoDB" id="184109at2759"/>
<keyword evidence="2" id="KW-0963">Cytoplasm</keyword>
<dbReference type="RefSeq" id="XP_015906950.1">
    <property type="nucleotide sequence ID" value="XM_016051464.3"/>
</dbReference>
<evidence type="ECO:0000256" key="2">
    <source>
        <dbReference type="ARBA" id="ARBA00022490"/>
    </source>
</evidence>
<dbReference type="RefSeq" id="XP_015906951.1">
    <property type="nucleotide sequence ID" value="XM_016051465.4"/>
</dbReference>
<sequence length="176" mass="20379">MCEVHIIGQILGASEFQENNLFCKWGLNSGGNWKIIEGLNGGQTQLDDPLSNEMCYWCHPVDVHYATKGIQGWPKFHFQVWHQDDYGRDQFVSYGFCHVPTSSGFHELQCVTWKPVSSFCDRIYEYFLGGGLQLKNPCNIYQGLERYRLQTTSKGIIHLHLHVITRNFDKYKIVTN</sequence>
<dbReference type="GO" id="GO:0036038">
    <property type="term" value="C:MKS complex"/>
    <property type="evidence" value="ECO:0007669"/>
    <property type="project" value="TreeGrafter"/>
</dbReference>
<dbReference type="Pfam" id="PF07162">
    <property type="entry name" value="B9-C2"/>
    <property type="match status" value="1"/>
</dbReference>
<comment type="similarity">
    <text evidence="6">Belongs to the B9D family.</text>
</comment>
<organism evidence="8">
    <name type="scientific">Parasteatoda tepidariorum</name>
    <name type="common">Common house spider</name>
    <name type="synonym">Achaearanea tepidariorum</name>
    <dbReference type="NCBI Taxonomy" id="114398"/>
    <lineage>
        <taxon>Eukaryota</taxon>
        <taxon>Metazoa</taxon>
        <taxon>Ecdysozoa</taxon>
        <taxon>Arthropoda</taxon>
        <taxon>Chelicerata</taxon>
        <taxon>Arachnida</taxon>
        <taxon>Araneae</taxon>
        <taxon>Araneomorphae</taxon>
        <taxon>Entelegynae</taxon>
        <taxon>Araneoidea</taxon>
        <taxon>Theridiidae</taxon>
        <taxon>Parasteatoda</taxon>
    </lineage>
</organism>
<accession>A0A2L2YR52</accession>
<keyword evidence="3" id="KW-0970">Cilium biogenesis/degradation</keyword>
<protein>
    <recommendedName>
        <fullName evidence="7">B9 domain-containing protein 2</fullName>
    </recommendedName>
</protein>
<dbReference type="KEGG" id="ptep:107439011"/>
<dbReference type="EMBL" id="IAAA01041670">
    <property type="protein sequence ID" value="LAA10642.1"/>
    <property type="molecule type" value="mRNA"/>
</dbReference>
<evidence type="ECO:0000313" key="8">
    <source>
        <dbReference type="EMBL" id="LAA10642.1"/>
    </source>
</evidence>
<evidence type="ECO:0000256" key="4">
    <source>
        <dbReference type="ARBA" id="ARBA00023212"/>
    </source>
</evidence>
<keyword evidence="5" id="KW-0966">Cell projection</keyword>
<name>A0A2L2YR52_PARTP</name>
<evidence type="ECO:0000256" key="7">
    <source>
        <dbReference type="ARBA" id="ARBA00039272"/>
    </source>
</evidence>
<dbReference type="PROSITE" id="PS51381">
    <property type="entry name" value="C2_B9"/>
    <property type="match status" value="1"/>
</dbReference>
<dbReference type="GeneID" id="107439011"/>